<feature type="region of interest" description="Disordered" evidence="1">
    <location>
        <begin position="1"/>
        <end position="116"/>
    </location>
</feature>
<dbReference type="AlphaFoldDB" id="A0A543L6L7"/>
<feature type="compositionally biased region" description="Basic and acidic residues" evidence="1">
    <location>
        <begin position="85"/>
        <end position="105"/>
    </location>
</feature>
<evidence type="ECO:0000313" key="2">
    <source>
        <dbReference type="EMBL" id="TQN02985.1"/>
    </source>
</evidence>
<comment type="caution">
    <text evidence="2">The sequence shown here is derived from an EMBL/GenBank/DDBJ whole genome shotgun (WGS) entry which is preliminary data.</text>
</comment>
<reference evidence="2 3" key="1">
    <citation type="submission" date="2019-06" db="EMBL/GenBank/DDBJ databases">
        <title>Genomic Encyclopedia of Archaeal and Bacterial Type Strains, Phase II (KMG-II): from individual species to whole genera.</title>
        <authorList>
            <person name="Goeker M."/>
        </authorList>
    </citation>
    <scope>NUCLEOTIDE SEQUENCE [LARGE SCALE GENOMIC DNA]</scope>
    <source>
        <strain evidence="2 3">DSM 7270</strain>
    </source>
</reference>
<gene>
    <name evidence="2" type="ORF">BDD18_1638</name>
</gene>
<feature type="compositionally biased region" description="Polar residues" evidence="1">
    <location>
        <begin position="46"/>
        <end position="55"/>
    </location>
</feature>
<feature type="compositionally biased region" description="Basic and acidic residues" evidence="1">
    <location>
        <begin position="36"/>
        <end position="45"/>
    </location>
</feature>
<dbReference type="RefSeq" id="WP_244939043.1">
    <property type="nucleotide sequence ID" value="NZ_VFPV01000002.1"/>
</dbReference>
<proteinExistence type="predicted"/>
<sequence>MKNPPHPTPSPANLPGPAPDALPDERKEPASPVPVRSERRVDTTQRPEAQAQTPKSHPEALQEPEARLPHERDEATDMTGGIPSREVRQAYEDVTRGLTDTDKGPPMHRAYQQQKK</sequence>
<protein>
    <submittedName>
        <fullName evidence="2">Uncharacterized protein</fullName>
    </submittedName>
</protein>
<organism evidence="2 3">
    <name type="scientific">Acidovorax temperans</name>
    <dbReference type="NCBI Taxonomy" id="80878"/>
    <lineage>
        <taxon>Bacteria</taxon>
        <taxon>Pseudomonadati</taxon>
        <taxon>Pseudomonadota</taxon>
        <taxon>Betaproteobacteria</taxon>
        <taxon>Burkholderiales</taxon>
        <taxon>Comamonadaceae</taxon>
        <taxon>Acidovorax</taxon>
    </lineage>
</organism>
<evidence type="ECO:0000256" key="1">
    <source>
        <dbReference type="SAM" id="MobiDB-lite"/>
    </source>
</evidence>
<name>A0A543L6L7_9BURK</name>
<dbReference type="Proteomes" id="UP000316993">
    <property type="component" value="Unassembled WGS sequence"/>
</dbReference>
<feature type="compositionally biased region" description="Pro residues" evidence="1">
    <location>
        <begin position="1"/>
        <end position="20"/>
    </location>
</feature>
<evidence type="ECO:0000313" key="3">
    <source>
        <dbReference type="Proteomes" id="UP000316993"/>
    </source>
</evidence>
<dbReference type="EMBL" id="VFPV01000002">
    <property type="protein sequence ID" value="TQN02985.1"/>
    <property type="molecule type" value="Genomic_DNA"/>
</dbReference>
<accession>A0A543L6L7</accession>
<feature type="compositionally biased region" description="Basic and acidic residues" evidence="1">
    <location>
        <begin position="56"/>
        <end position="75"/>
    </location>
</feature>